<gene>
    <name evidence="1" type="ORF">LAZ67_X002159</name>
</gene>
<sequence>MTKTKDGHNEEVIVVVYACGVDVEKDPIRQQLWNAPPCDNVESWRIRPVTVEAFTIIQRPTDLHSWVFGHELEDDALTILASAMTRIYKHILALEMRGVQEDPFLVWRRTLSRW</sequence>
<proteinExistence type="predicted"/>
<evidence type="ECO:0000313" key="2">
    <source>
        <dbReference type="Proteomes" id="UP001235939"/>
    </source>
</evidence>
<protein>
    <submittedName>
        <fullName evidence="1">Uncharacterized protein</fullName>
    </submittedName>
</protein>
<reference evidence="1 2" key="1">
    <citation type="submission" date="2022-03" db="EMBL/GenBank/DDBJ databases">
        <title>A chromosomal length assembly of Cordylochernes scorpioides.</title>
        <authorList>
            <person name="Zeh D."/>
            <person name="Zeh J."/>
        </authorList>
    </citation>
    <scope>NUCLEOTIDE SEQUENCE [LARGE SCALE GENOMIC DNA]</scope>
    <source>
        <strain evidence="1">IN4F17</strain>
        <tissue evidence="1">Whole Body</tissue>
    </source>
</reference>
<evidence type="ECO:0000313" key="1">
    <source>
        <dbReference type="EMBL" id="UYV84438.1"/>
    </source>
</evidence>
<organism evidence="1 2">
    <name type="scientific">Cordylochernes scorpioides</name>
    <dbReference type="NCBI Taxonomy" id="51811"/>
    <lineage>
        <taxon>Eukaryota</taxon>
        <taxon>Metazoa</taxon>
        <taxon>Ecdysozoa</taxon>
        <taxon>Arthropoda</taxon>
        <taxon>Chelicerata</taxon>
        <taxon>Arachnida</taxon>
        <taxon>Pseudoscorpiones</taxon>
        <taxon>Cheliferoidea</taxon>
        <taxon>Chernetidae</taxon>
        <taxon>Cordylochernes</taxon>
    </lineage>
</organism>
<name>A0ABY6LTF4_9ARAC</name>
<keyword evidence="2" id="KW-1185">Reference proteome</keyword>
<dbReference type="EMBL" id="CP092886">
    <property type="protein sequence ID" value="UYV84438.1"/>
    <property type="molecule type" value="Genomic_DNA"/>
</dbReference>
<accession>A0ABY6LTF4</accession>
<dbReference type="Proteomes" id="UP001235939">
    <property type="component" value="Chromosome X"/>
</dbReference>